<feature type="domain" description="Cation efflux protein transmembrane" evidence="7">
    <location>
        <begin position="11"/>
        <end position="219"/>
    </location>
</feature>
<keyword evidence="9" id="KW-1185">Reference proteome</keyword>
<evidence type="ECO:0000313" key="9">
    <source>
        <dbReference type="Proteomes" id="UP000532194"/>
    </source>
</evidence>
<feature type="transmembrane region" description="Helical" evidence="6">
    <location>
        <begin position="37"/>
        <end position="57"/>
    </location>
</feature>
<dbReference type="InterPro" id="IPR050291">
    <property type="entry name" value="CDF_Transporter"/>
</dbReference>
<dbReference type="Proteomes" id="UP000532194">
    <property type="component" value="Unassembled WGS sequence"/>
</dbReference>
<evidence type="ECO:0000259" key="7">
    <source>
        <dbReference type="Pfam" id="PF01545"/>
    </source>
</evidence>
<keyword evidence="2" id="KW-0813">Transport</keyword>
<accession>A0A7Y0ETQ4</accession>
<comment type="subcellular location">
    <subcellularLocation>
        <location evidence="1">Membrane</location>
        <topology evidence="1">Multi-pass membrane protein</topology>
    </subcellularLocation>
</comment>
<dbReference type="GO" id="GO:0016020">
    <property type="term" value="C:membrane"/>
    <property type="evidence" value="ECO:0007669"/>
    <property type="project" value="UniProtKB-SubCell"/>
</dbReference>
<dbReference type="AlphaFoldDB" id="A0A7Y0ETQ4"/>
<dbReference type="SUPFAM" id="SSF161111">
    <property type="entry name" value="Cation efflux protein transmembrane domain-like"/>
    <property type="match status" value="1"/>
</dbReference>
<name>A0A7Y0ETQ4_9BIFI</name>
<evidence type="ECO:0000313" key="8">
    <source>
        <dbReference type="EMBL" id="NMM95186.1"/>
    </source>
</evidence>
<keyword evidence="5 6" id="KW-0472">Membrane</keyword>
<proteinExistence type="predicted"/>
<evidence type="ECO:0000256" key="2">
    <source>
        <dbReference type="ARBA" id="ARBA00022448"/>
    </source>
</evidence>
<dbReference type="EMBL" id="JAAIII010000010">
    <property type="protein sequence ID" value="NMM95186.1"/>
    <property type="molecule type" value="Genomic_DNA"/>
</dbReference>
<keyword evidence="4 6" id="KW-1133">Transmembrane helix</keyword>
<organism evidence="8 9">
    <name type="scientific">Bifidobacterium oedipodis</name>
    <dbReference type="NCBI Taxonomy" id="2675322"/>
    <lineage>
        <taxon>Bacteria</taxon>
        <taxon>Bacillati</taxon>
        <taxon>Actinomycetota</taxon>
        <taxon>Actinomycetes</taxon>
        <taxon>Bifidobacteriales</taxon>
        <taxon>Bifidobacteriaceae</taxon>
        <taxon>Bifidobacterium</taxon>
    </lineage>
</organism>
<gene>
    <name evidence="8" type="ORF">G1C95_2374</name>
</gene>
<keyword evidence="3 6" id="KW-0812">Transmembrane</keyword>
<dbReference type="Pfam" id="PF01545">
    <property type="entry name" value="Cation_efflux"/>
    <property type="match status" value="1"/>
</dbReference>
<dbReference type="PANTHER" id="PTHR43840:SF15">
    <property type="entry name" value="MITOCHONDRIAL METAL TRANSPORTER 1-RELATED"/>
    <property type="match status" value="1"/>
</dbReference>
<dbReference type="GO" id="GO:0008324">
    <property type="term" value="F:monoatomic cation transmembrane transporter activity"/>
    <property type="evidence" value="ECO:0007669"/>
    <property type="project" value="InterPro"/>
</dbReference>
<feature type="transmembrane region" description="Helical" evidence="6">
    <location>
        <begin position="12"/>
        <end position="31"/>
    </location>
</feature>
<sequence>MQHKRIERKALVVGLVVNILMVAAGTIVFFITGLKAMFLDTAYTTISVMSGLVAIVLSSHTVRVTERYPNGRFALEPIYAICKAVFTLSLLIFSLVDAAQVAYDYFVYGQGERTAFGPVVVYEVLTVLSCLGLWLYYRRKNHSIRGSSTMLVAEENSTLIDGAISAGIGVAAIVLVLLPDGTPFDFLHYTGDFFVTAMIVAAVIREPLSVLHDAYVELVGGVHEDDTTNAFVEEIAQRHLPRGTEYDRTLIFKTGMNYTVDVYLTGEGPGPGGVIDLDDLLARKRALEAELKRKLHIVDVDFVFD</sequence>
<feature type="transmembrane region" description="Helical" evidence="6">
    <location>
        <begin position="158"/>
        <end position="180"/>
    </location>
</feature>
<feature type="transmembrane region" description="Helical" evidence="6">
    <location>
        <begin position="115"/>
        <end position="137"/>
    </location>
</feature>
<dbReference type="Gene3D" id="1.20.1510.10">
    <property type="entry name" value="Cation efflux protein transmembrane domain"/>
    <property type="match status" value="1"/>
</dbReference>
<feature type="transmembrane region" description="Helical" evidence="6">
    <location>
        <begin position="78"/>
        <end position="103"/>
    </location>
</feature>
<evidence type="ECO:0000256" key="1">
    <source>
        <dbReference type="ARBA" id="ARBA00004141"/>
    </source>
</evidence>
<evidence type="ECO:0000256" key="4">
    <source>
        <dbReference type="ARBA" id="ARBA00022989"/>
    </source>
</evidence>
<dbReference type="PANTHER" id="PTHR43840">
    <property type="entry name" value="MITOCHONDRIAL METAL TRANSPORTER 1-RELATED"/>
    <property type="match status" value="1"/>
</dbReference>
<dbReference type="RefSeq" id="WP_169173186.1">
    <property type="nucleotide sequence ID" value="NZ_JAAIII010000010.1"/>
</dbReference>
<comment type="caution">
    <text evidence="8">The sequence shown here is derived from an EMBL/GenBank/DDBJ whole genome shotgun (WGS) entry which is preliminary data.</text>
</comment>
<reference evidence="8 9" key="1">
    <citation type="submission" date="2020-02" db="EMBL/GenBank/DDBJ databases">
        <title>Characterization of phylogenetic diversity of novel bifidobacterial species isolated in Czech ZOOs.</title>
        <authorList>
            <person name="Lugli G.A."/>
            <person name="Vera N.B."/>
            <person name="Ventura M."/>
        </authorList>
    </citation>
    <scope>NUCLEOTIDE SEQUENCE [LARGE SCALE GENOMIC DNA]</scope>
    <source>
        <strain evidence="8 9">DSM 109957</strain>
    </source>
</reference>
<dbReference type="InterPro" id="IPR058533">
    <property type="entry name" value="Cation_efflux_TM"/>
</dbReference>
<evidence type="ECO:0000256" key="3">
    <source>
        <dbReference type="ARBA" id="ARBA00022692"/>
    </source>
</evidence>
<evidence type="ECO:0000256" key="6">
    <source>
        <dbReference type="SAM" id="Phobius"/>
    </source>
</evidence>
<protein>
    <submittedName>
        <fullName evidence="8">Cobalt transporter</fullName>
    </submittedName>
</protein>
<dbReference type="InterPro" id="IPR027469">
    <property type="entry name" value="Cation_efflux_TMD_sf"/>
</dbReference>
<evidence type="ECO:0000256" key="5">
    <source>
        <dbReference type="ARBA" id="ARBA00023136"/>
    </source>
</evidence>